<proteinExistence type="predicted"/>
<protein>
    <submittedName>
        <fullName evidence="2">Uncharacterized protein</fullName>
    </submittedName>
</protein>
<feature type="region of interest" description="Disordered" evidence="1">
    <location>
        <begin position="446"/>
        <end position="474"/>
    </location>
</feature>
<evidence type="ECO:0000256" key="1">
    <source>
        <dbReference type="SAM" id="MobiDB-lite"/>
    </source>
</evidence>
<evidence type="ECO:0000313" key="3">
    <source>
        <dbReference type="Proteomes" id="UP000001861"/>
    </source>
</evidence>
<organism evidence="2 3">
    <name type="scientific">Coprinopsis cinerea (strain Okayama-7 / 130 / ATCC MYA-4618 / FGSC 9003)</name>
    <name type="common">Inky cap fungus</name>
    <name type="synonym">Hormographiella aspergillata</name>
    <dbReference type="NCBI Taxonomy" id="240176"/>
    <lineage>
        <taxon>Eukaryota</taxon>
        <taxon>Fungi</taxon>
        <taxon>Dikarya</taxon>
        <taxon>Basidiomycota</taxon>
        <taxon>Agaricomycotina</taxon>
        <taxon>Agaricomycetes</taxon>
        <taxon>Agaricomycetidae</taxon>
        <taxon>Agaricales</taxon>
        <taxon>Agaricineae</taxon>
        <taxon>Psathyrellaceae</taxon>
        <taxon>Coprinopsis</taxon>
    </lineage>
</organism>
<dbReference type="Proteomes" id="UP000001861">
    <property type="component" value="Unassembled WGS sequence"/>
</dbReference>
<dbReference type="HOGENOM" id="CLU_486605_0_0_1"/>
<dbReference type="VEuPathDB" id="FungiDB:CC1G_01476"/>
<dbReference type="AlphaFoldDB" id="A8NYZ1"/>
<evidence type="ECO:0000313" key="2">
    <source>
        <dbReference type="EMBL" id="EAU84480.2"/>
    </source>
</evidence>
<gene>
    <name evidence="2" type="ORF">CC1G_01476</name>
</gene>
<dbReference type="GeneID" id="6014121"/>
<dbReference type="EMBL" id="AACS02000005">
    <property type="protein sequence ID" value="EAU84480.2"/>
    <property type="molecule type" value="Genomic_DNA"/>
</dbReference>
<reference evidence="2 3" key="1">
    <citation type="journal article" date="2010" name="Proc. Natl. Acad. Sci. U.S.A.">
        <title>Insights into evolution of multicellular fungi from the assembled chromosomes of the mushroom Coprinopsis cinerea (Coprinus cinereus).</title>
        <authorList>
            <person name="Stajich J.E."/>
            <person name="Wilke S.K."/>
            <person name="Ahren D."/>
            <person name="Au C.H."/>
            <person name="Birren B.W."/>
            <person name="Borodovsky M."/>
            <person name="Burns C."/>
            <person name="Canback B."/>
            <person name="Casselton L.A."/>
            <person name="Cheng C.K."/>
            <person name="Deng J."/>
            <person name="Dietrich F.S."/>
            <person name="Fargo D.C."/>
            <person name="Farman M.L."/>
            <person name="Gathman A.C."/>
            <person name="Goldberg J."/>
            <person name="Guigo R."/>
            <person name="Hoegger P.J."/>
            <person name="Hooker J.B."/>
            <person name="Huggins A."/>
            <person name="James T.Y."/>
            <person name="Kamada T."/>
            <person name="Kilaru S."/>
            <person name="Kodira C."/>
            <person name="Kues U."/>
            <person name="Kupfer D."/>
            <person name="Kwan H.S."/>
            <person name="Lomsadze A."/>
            <person name="Li W."/>
            <person name="Lilly W.W."/>
            <person name="Ma L.J."/>
            <person name="Mackey A.J."/>
            <person name="Manning G."/>
            <person name="Martin F."/>
            <person name="Muraguchi H."/>
            <person name="Natvig D.O."/>
            <person name="Palmerini H."/>
            <person name="Ramesh M.A."/>
            <person name="Rehmeyer C.J."/>
            <person name="Roe B.A."/>
            <person name="Shenoy N."/>
            <person name="Stanke M."/>
            <person name="Ter-Hovhannisyan V."/>
            <person name="Tunlid A."/>
            <person name="Velagapudi R."/>
            <person name="Vision T.J."/>
            <person name="Zeng Q."/>
            <person name="Zolan M.E."/>
            <person name="Pukkila P.J."/>
        </authorList>
    </citation>
    <scope>NUCLEOTIDE SEQUENCE [LARGE SCALE GENOMIC DNA]</scope>
    <source>
        <strain evidence="3">Okayama-7 / 130 / ATCC MYA-4618 / FGSC 9003</strain>
    </source>
</reference>
<name>A8NYZ1_COPC7</name>
<sequence>MTKSNALLSTLSPQELMAIATKHDSTTNVRCTLFPTRGTPLAVDVPIHVGYEHLSRPLDVASDLFVDNDEIHHRGPSDPRSFVALVSTPPESSQALARRYAVFFSHYRQTTLSNNEHLESLLSGVTIKGNVLVVQYNADFRVEHIDEAYIRLYEYIAATTVLYYAHRSQYAAIPCQIRTILKSWPVARSPLLHRPTQPLLYRSPLKVPELIDRIARFVPFEHLSLFSSLCTQIRVCTQVHVRKRIQHLLSGHLRDHEFLTFLAFLHRTRALVVGAVPRLLLTNQTTLVQEADLMVDSENVDELHGELQKLGYGKGKTYLPRSWTADGTGRVTQFTRDVSSFRVIESRDFNVFATLFRSGNSLQFNAISSSTVYSFFPFHVLANTGFSRYQDADFISHNPHSILSRSNATWFSPCGIYCPKNPRKTLQDPGALTFYWNTPLHMDDSSPDDTFSTKRWGFTSPTPSPPPDPPCKLEDPDLVPRLPLWEDWEVVVYWKLWSSCSNPFCPHYDLDNRGSVNTPPNSLTSPLVEGDASSPSGSVQLEDFTVLSPISESANGISLD</sequence>
<accession>A8NYZ1</accession>
<comment type="caution">
    <text evidence="2">The sequence shown here is derived from an EMBL/GenBank/DDBJ whole genome shotgun (WGS) entry which is preliminary data.</text>
</comment>
<dbReference type="RefSeq" id="XP_001837564.2">
    <property type="nucleotide sequence ID" value="XM_001837512.2"/>
</dbReference>
<dbReference type="InParanoid" id="A8NYZ1"/>
<keyword evidence="3" id="KW-1185">Reference proteome</keyword>
<dbReference type="KEGG" id="cci:CC1G_01476"/>